<feature type="non-terminal residue" evidence="2">
    <location>
        <position position="100"/>
    </location>
</feature>
<gene>
    <name evidence="2" type="ORF">M2A_2375</name>
</gene>
<dbReference type="EMBL" id="BBIO01000013">
    <property type="protein sequence ID" value="GAK45876.1"/>
    <property type="molecule type" value="Genomic_DNA"/>
</dbReference>
<evidence type="ECO:0000313" key="3">
    <source>
        <dbReference type="Proteomes" id="UP000028702"/>
    </source>
</evidence>
<dbReference type="STRING" id="1333998.M2A_2375"/>
<organism evidence="2 3">
    <name type="scientific">Tepidicaulis marinus</name>
    <dbReference type="NCBI Taxonomy" id="1333998"/>
    <lineage>
        <taxon>Bacteria</taxon>
        <taxon>Pseudomonadati</taxon>
        <taxon>Pseudomonadota</taxon>
        <taxon>Alphaproteobacteria</taxon>
        <taxon>Hyphomicrobiales</taxon>
        <taxon>Parvibaculaceae</taxon>
        <taxon>Tepidicaulis</taxon>
    </lineage>
</organism>
<dbReference type="Proteomes" id="UP000028702">
    <property type="component" value="Unassembled WGS sequence"/>
</dbReference>
<comment type="caution">
    <text evidence="2">The sequence shown here is derived from an EMBL/GenBank/DDBJ whole genome shotgun (WGS) entry which is preliminary data.</text>
</comment>
<dbReference type="RefSeq" id="WP_045447733.1">
    <property type="nucleotide sequence ID" value="NZ_BBIO01000013.1"/>
</dbReference>
<keyword evidence="3" id="KW-1185">Reference proteome</keyword>
<keyword evidence="1" id="KW-1133">Transmembrane helix</keyword>
<feature type="transmembrane region" description="Helical" evidence="1">
    <location>
        <begin position="38"/>
        <end position="62"/>
    </location>
</feature>
<protein>
    <submittedName>
        <fullName evidence="2">Conserved protein</fullName>
    </submittedName>
</protein>
<sequence length="100" mass="11212">MSDRKNDFHLGIAGGTGIGFFIGLLMLGYFTAASETGSSFWIALSAMGTLSAAIAAVWTAWYTNKKVEERIREERRRRRQENYNAFASQSLSGLRTIEQR</sequence>
<evidence type="ECO:0000313" key="2">
    <source>
        <dbReference type="EMBL" id="GAK45876.1"/>
    </source>
</evidence>
<proteinExistence type="predicted"/>
<feature type="transmembrane region" description="Helical" evidence="1">
    <location>
        <begin position="12"/>
        <end position="32"/>
    </location>
</feature>
<evidence type="ECO:0000256" key="1">
    <source>
        <dbReference type="SAM" id="Phobius"/>
    </source>
</evidence>
<reference evidence="2 3" key="1">
    <citation type="submission" date="2014-07" db="EMBL/GenBank/DDBJ databases">
        <title>Tepidicaulis marinum gen. nov., sp. nov., a novel marine bacterium denitrifying nitrate to nitrous oxide strictly under microaerobic conditions.</title>
        <authorList>
            <person name="Takeuchi M."/>
            <person name="Yamagishi T."/>
            <person name="Kamagata Y."/>
            <person name="Oshima K."/>
            <person name="Hattori M."/>
            <person name="Katayama T."/>
            <person name="Hanada S."/>
            <person name="Tamaki H."/>
            <person name="Marumo K."/>
            <person name="Maeda H."/>
            <person name="Nedachi M."/>
            <person name="Iwasaki W."/>
            <person name="Suwa Y."/>
            <person name="Sakata S."/>
        </authorList>
    </citation>
    <scope>NUCLEOTIDE SEQUENCE [LARGE SCALE GENOMIC DNA]</scope>
    <source>
        <strain evidence="2 3">MA2</strain>
    </source>
</reference>
<keyword evidence="1" id="KW-0472">Membrane</keyword>
<dbReference type="AlphaFoldDB" id="A0A081BCV8"/>
<accession>A0A081BCV8</accession>
<name>A0A081BCV8_9HYPH</name>
<keyword evidence="1" id="KW-0812">Transmembrane</keyword>